<organism evidence="2 4">
    <name type="scientific">Pseudomonas prosekii</name>
    <dbReference type="NCBI Taxonomy" id="1148509"/>
    <lineage>
        <taxon>Bacteria</taxon>
        <taxon>Pseudomonadati</taxon>
        <taxon>Pseudomonadota</taxon>
        <taxon>Gammaproteobacteria</taxon>
        <taxon>Pseudomonadales</taxon>
        <taxon>Pseudomonadaceae</taxon>
        <taxon>Pseudomonas</taxon>
    </lineage>
</organism>
<dbReference type="Pfam" id="PF00501">
    <property type="entry name" value="AMP-binding"/>
    <property type="match status" value="1"/>
</dbReference>
<dbReference type="Gene3D" id="3.40.50.12780">
    <property type="entry name" value="N-terminal domain of ligase-like"/>
    <property type="match status" value="1"/>
</dbReference>
<evidence type="ECO:0000313" key="5">
    <source>
        <dbReference type="Proteomes" id="UP000282672"/>
    </source>
</evidence>
<sequence length="429" mass="47459">MKELFSLEQMTHYLRERSCFFNHHLKLVPLQSPALNDIPLIDNSHYWHGSHDLAQWPVLTGPVDDAMFFKTGGTTSKGKLAVYTHGEWQALVQPFGKSLSCQLNNGDRVANLFFTGDLSAGFLFIHEALNHVDVSISEFPFTGNSDLQGLNTAIIEHRINVLAGIPAQLMKFAAHLATSGQVLRGVDTLLYGGESVFPGQLATFAKVFPNARVASIGYASVDAGLIGATSRDCELGEHRTFDDHTLLEIVDEQTGQVINECQRVGLLVVTNKSRRLMPILRYPVGDRACWLEPAGTPKRKFALRGRSALSQRVRVGMISLVIDEIHAMIQQMAGSEQWQLRIEQVEEIDHLSVNWVSEHDASTAAEISQALYQAFVAKHPFITLLTEDGQLIFQVKPCDVASISLHPRSGKQLRVLDLRVYGAAPELTA</sequence>
<dbReference type="RefSeq" id="WP_121730894.1">
    <property type="nucleotide sequence ID" value="NZ_PEGA01000001.1"/>
</dbReference>
<dbReference type="InterPro" id="IPR000873">
    <property type="entry name" value="AMP-dep_synth/lig_dom"/>
</dbReference>
<gene>
    <name evidence="3" type="ORF">CS076_01825</name>
    <name evidence="2" type="ORF">CS078_06665</name>
</gene>
<evidence type="ECO:0000313" key="3">
    <source>
        <dbReference type="EMBL" id="RLU14596.1"/>
    </source>
</evidence>
<dbReference type="Proteomes" id="UP000282672">
    <property type="component" value="Unassembled WGS sequence"/>
</dbReference>
<dbReference type="InterPro" id="IPR042099">
    <property type="entry name" value="ANL_N_sf"/>
</dbReference>
<feature type="domain" description="AMP-dependent synthetase/ligase" evidence="1">
    <location>
        <begin position="60"/>
        <end position="269"/>
    </location>
</feature>
<dbReference type="PANTHER" id="PTHR43845:SF1">
    <property type="entry name" value="BLR5969 PROTEIN"/>
    <property type="match status" value="1"/>
</dbReference>
<evidence type="ECO:0000259" key="1">
    <source>
        <dbReference type="Pfam" id="PF00501"/>
    </source>
</evidence>
<comment type="caution">
    <text evidence="2">The sequence shown here is derived from an EMBL/GenBank/DDBJ whole genome shotgun (WGS) entry which is preliminary data.</text>
</comment>
<proteinExistence type="predicted"/>
<dbReference type="EMBL" id="PEGB01000002">
    <property type="protein sequence ID" value="RLU11113.1"/>
    <property type="molecule type" value="Genomic_DNA"/>
</dbReference>
<evidence type="ECO:0000313" key="2">
    <source>
        <dbReference type="EMBL" id="RLU11113.1"/>
    </source>
</evidence>
<dbReference type="AlphaFoldDB" id="A0A3L8CT16"/>
<dbReference type="PANTHER" id="PTHR43845">
    <property type="entry name" value="BLR5969 PROTEIN"/>
    <property type="match status" value="1"/>
</dbReference>
<reference evidence="4 5" key="1">
    <citation type="journal article" date="2018" name="Front. Microbiol.">
        <title>Discovery of Phloeophagus Beetles as a Source of Pseudomonas Strains That Produce Potentially New Bioactive Substances and Description of Pseudomonas bohemica sp. nov.</title>
        <authorList>
            <person name="Saati-Santamaria Z."/>
            <person name="Lopez-Mondejar R."/>
            <person name="Jimenez-Gomez A."/>
            <person name="Diez-Mendez A."/>
            <person name="Vetrovsky T."/>
            <person name="Igual J.M."/>
            <person name="Velazquez E."/>
            <person name="Kolarik M."/>
            <person name="Rivas R."/>
            <person name="Garcia-Fraile P."/>
        </authorList>
    </citation>
    <scope>NUCLEOTIDE SEQUENCE [LARGE SCALE GENOMIC DNA]</scope>
    <source>
        <strain evidence="3 5">A2-NA12</strain>
        <strain evidence="2 4">A2-NA13</strain>
    </source>
</reference>
<dbReference type="Proteomes" id="UP000282140">
    <property type="component" value="Unassembled WGS sequence"/>
</dbReference>
<dbReference type="EMBL" id="PEGA01000001">
    <property type="protein sequence ID" value="RLU14596.1"/>
    <property type="molecule type" value="Genomic_DNA"/>
</dbReference>
<keyword evidence="4" id="KW-1185">Reference proteome</keyword>
<protein>
    <submittedName>
        <fullName evidence="2">AMP-dependent synthetase</fullName>
    </submittedName>
</protein>
<name>A0A3L8CT16_9PSED</name>
<evidence type="ECO:0000313" key="4">
    <source>
        <dbReference type="Proteomes" id="UP000282140"/>
    </source>
</evidence>
<accession>A0A3L8CT16</accession>
<dbReference type="SUPFAM" id="SSF56801">
    <property type="entry name" value="Acetyl-CoA synthetase-like"/>
    <property type="match status" value="1"/>
</dbReference>